<feature type="domain" description="Alliinase C-terminal" evidence="7">
    <location>
        <begin position="814"/>
        <end position="1175"/>
    </location>
</feature>
<comment type="caution">
    <text evidence="8">The sequence shown here is derived from an EMBL/GenBank/DDBJ whole genome shotgun (WGS) entry which is preliminary data.</text>
</comment>
<evidence type="ECO:0000256" key="2">
    <source>
        <dbReference type="ARBA" id="ARBA00012708"/>
    </source>
</evidence>
<dbReference type="AlphaFoldDB" id="A0AAV6MN44"/>
<evidence type="ECO:0000313" key="8">
    <source>
        <dbReference type="EMBL" id="KAG6584205.1"/>
    </source>
</evidence>
<dbReference type="InterPro" id="IPR006948">
    <property type="entry name" value="Alliinase_C"/>
</dbReference>
<organism evidence="8 9">
    <name type="scientific">Cucurbita argyrosperma subsp. sororia</name>
    <dbReference type="NCBI Taxonomy" id="37648"/>
    <lineage>
        <taxon>Eukaryota</taxon>
        <taxon>Viridiplantae</taxon>
        <taxon>Streptophyta</taxon>
        <taxon>Embryophyta</taxon>
        <taxon>Tracheophyta</taxon>
        <taxon>Spermatophyta</taxon>
        <taxon>Magnoliopsida</taxon>
        <taxon>eudicotyledons</taxon>
        <taxon>Gunneridae</taxon>
        <taxon>Pentapetalae</taxon>
        <taxon>rosids</taxon>
        <taxon>fabids</taxon>
        <taxon>Cucurbitales</taxon>
        <taxon>Cucurbitaceae</taxon>
        <taxon>Cucurbiteae</taxon>
        <taxon>Cucurbita</taxon>
    </lineage>
</organism>
<evidence type="ECO:0000259" key="7">
    <source>
        <dbReference type="Pfam" id="PF04864"/>
    </source>
</evidence>
<keyword evidence="5" id="KW-0119">Carbohydrate metabolism</keyword>
<proteinExistence type="inferred from homology"/>
<evidence type="ECO:0000256" key="4">
    <source>
        <dbReference type="ARBA" id="ARBA00022679"/>
    </source>
</evidence>
<comment type="similarity">
    <text evidence="1">Belongs to the glycosyl hydrolases 36 family.</text>
</comment>
<evidence type="ECO:0000313" key="9">
    <source>
        <dbReference type="Proteomes" id="UP000685013"/>
    </source>
</evidence>
<dbReference type="Pfam" id="PF05691">
    <property type="entry name" value="Raffinose_syn"/>
    <property type="match status" value="1"/>
</dbReference>
<comment type="catalytic activity">
    <reaction evidence="6">
        <text>alpha-D-galactosyl-(1-&gt;3)-1D-myo-inositol + sucrose = raffinose + myo-inositol</text>
        <dbReference type="Rhea" id="RHEA:20161"/>
        <dbReference type="ChEBI" id="CHEBI:16634"/>
        <dbReference type="ChEBI" id="CHEBI:17268"/>
        <dbReference type="ChEBI" id="CHEBI:17505"/>
        <dbReference type="ChEBI" id="CHEBI:17992"/>
        <dbReference type="EC" id="2.4.1.82"/>
    </reaction>
</comment>
<dbReference type="GO" id="GO:0047274">
    <property type="term" value="F:galactinol-sucrose galactosyltransferase activity"/>
    <property type="evidence" value="ECO:0007669"/>
    <property type="project" value="UniProtKB-EC"/>
</dbReference>
<dbReference type="EC" id="2.4.1.82" evidence="2"/>
<dbReference type="Proteomes" id="UP000685013">
    <property type="component" value="Chromosome 13"/>
</dbReference>
<accession>A0AAV6MN44</accession>
<keyword evidence="3 8" id="KW-0328">Glycosyltransferase</keyword>
<dbReference type="InterPro" id="IPR008811">
    <property type="entry name" value="Glycosyl_hydrolases_36"/>
</dbReference>
<dbReference type="PANTHER" id="PTHR31268">
    <property type="match status" value="1"/>
</dbReference>
<evidence type="ECO:0000256" key="1">
    <source>
        <dbReference type="ARBA" id="ARBA00007240"/>
    </source>
</evidence>
<feature type="non-terminal residue" evidence="8">
    <location>
        <position position="1"/>
    </location>
</feature>
<dbReference type="Pfam" id="PF04864">
    <property type="entry name" value="Alliinase_C"/>
    <property type="match status" value="1"/>
</dbReference>
<gene>
    <name evidence="8" type="primary">RFS</name>
    <name evidence="8" type="ORF">SDJN03_20137</name>
</gene>
<evidence type="ECO:0000256" key="3">
    <source>
        <dbReference type="ARBA" id="ARBA00022676"/>
    </source>
</evidence>
<protein>
    <recommendedName>
        <fullName evidence="2">galactinol--sucrose galactosyltransferase</fullName>
        <ecNumber evidence="2">2.4.1.82</ecNumber>
    </recommendedName>
</protein>
<evidence type="ECO:0000256" key="5">
    <source>
        <dbReference type="ARBA" id="ARBA00023277"/>
    </source>
</evidence>
<dbReference type="CDD" id="cd00609">
    <property type="entry name" value="AAT_like"/>
    <property type="match status" value="1"/>
</dbReference>
<dbReference type="GO" id="GO:0016846">
    <property type="term" value="F:carbon-sulfur lyase activity"/>
    <property type="evidence" value="ECO:0007669"/>
    <property type="project" value="InterPro"/>
</dbReference>
<sequence length="1179" mass="131234">MAPPSLTSNPIDDVIPLLDAPSSDLSIALKGSEFVANGHPFLTHVPSNITATPSQLIFSHKTTIPKSLLGGCFLGFDAAEPKSCHLVPIGNLRGTRFSSIFRFKVWWTTHWVGSCGGDIQHETQMMILDTNDQGRPFVLFLPILEGAFRCSLRPGGDDNVAMWVESGSTTVQASQFRSCLYMQVGKDPYTLVNEGMNVVKLHLGTFKLLDDKTPPRIVDKFGWCTWDAFYLKVNPHGVWTGVKCLVDGGCPPGMILIDDGWQSIAHDADSIADPHQEAMDLTVAGEQMPCRLIKYEENYKFRDYGSRGKGSGVGLGAFVRDLKEEFRTIEHVYVWHALCGYWGGIRPNVPGMPLSRVISPNPSKGLEMTMEDLAVDKIVNNGVGFVPPELAHEMYDGLHSHLQSAGIDGVKVDVIHLLEMLSEEFGGRIELAKAYYKALTASINKHLQGNGVIASMEQCNDFMYLGTEAIALGRVGDDFWTVDASGDPYWLQGCHMVHCAYNSLWMGNIIHPDWDMFQSTHPCAEFHAASRAISGGPIYVSDSVGKHNFKLLKRLVLPDGSILRCQHYALPSRDCLFEDPLQDGKTMLKIWNLNQFTGALGLFNCQGGGWCPKTRQNRRTSEYARTLTCVAGPKDIEWNNGKNPISLKGVHLFAIYMIQEKKLRLLKTSENLEFTIAPLSYELLVVSPVTVLSKPYVEFAPIGLVNMLNCGGAIQSLEIEENEGLVRVGARGYGEMRVFASKEPRSCKIDGEDVEFEYDDKMVKIQEPSDDEWQMDSSTKKRDLKKGLNETCNHVPLALVSPSERRDYGEDRVINLDVGDPIMYETFWKKMGKKATVVIPGWRSMSYYSKGQSLCWFLEPDLCEQILRLHRVVGNAITEGRYIVVGTGSSQLILASLYALSSPDSSQPTDVVSAAPYYSSYPSMCDYLKTSLFKWGGNASTYTGDGDYIEIVTSPCNPDGFLREPVVNRKGGKVLHDLAYYWPHYTPITAPADNDISLFTASKCTGHAGSRIGWALVKDAEVAMKMVKFIELNTIGVSKDSQLRTAMMLNVVSDTCEQIGSSLVIRSESFYGFGHRLMTERWCRLRQAVKNAGMFTLPDFPSAYCTFLNQRTQTRPAFAWLKCENKDEDCAALLRRHKIIGRGGVSFGCSAQFVRVSMMDRDDNFDLFIQRISKIASEI</sequence>
<reference evidence="8 9" key="1">
    <citation type="journal article" date="2021" name="Hortic Res">
        <title>The domestication of Cucurbita argyrosperma as revealed by the genome of its wild relative.</title>
        <authorList>
            <person name="Barrera-Redondo J."/>
            <person name="Sanchez-de la Vega G."/>
            <person name="Aguirre-Liguori J.A."/>
            <person name="Castellanos-Morales G."/>
            <person name="Gutierrez-Guerrero Y.T."/>
            <person name="Aguirre-Dugua X."/>
            <person name="Aguirre-Planter E."/>
            <person name="Tenaillon M.I."/>
            <person name="Lira-Saade R."/>
            <person name="Eguiarte L.E."/>
        </authorList>
    </citation>
    <scope>NUCLEOTIDE SEQUENCE [LARGE SCALE GENOMIC DNA]</scope>
    <source>
        <strain evidence="8">JBR-2021</strain>
    </source>
</reference>
<evidence type="ECO:0000256" key="6">
    <source>
        <dbReference type="ARBA" id="ARBA00049426"/>
    </source>
</evidence>
<dbReference type="PANTHER" id="PTHR31268:SF37">
    <property type="entry name" value="GALACTINOL--SUCROSE GALACTOSYLTRANSFERASE"/>
    <property type="match status" value="1"/>
</dbReference>
<dbReference type="FunFam" id="3.20.20.70:FF:000311">
    <property type="entry name" value="Probable galactinol--sucrose galactosyltransferase 5"/>
    <property type="match status" value="1"/>
</dbReference>
<name>A0AAV6MN44_9ROSI</name>
<dbReference type="EMBL" id="JAGKQH010000013">
    <property type="protein sequence ID" value="KAG6584205.1"/>
    <property type="molecule type" value="Genomic_DNA"/>
</dbReference>
<keyword evidence="4" id="KW-0808">Transferase</keyword>
<keyword evidence="9" id="KW-1185">Reference proteome</keyword>